<proteinExistence type="predicted"/>
<protein>
    <submittedName>
        <fullName evidence="1">Uncharacterized protein</fullName>
    </submittedName>
</protein>
<comment type="caution">
    <text evidence="1">The sequence shown here is derived from an EMBL/GenBank/DDBJ whole genome shotgun (WGS) entry which is preliminary data.</text>
</comment>
<feature type="non-terminal residue" evidence="1">
    <location>
        <position position="80"/>
    </location>
</feature>
<gene>
    <name evidence="1" type="ORF">Tci_516461</name>
</gene>
<sequence length="80" mass="9737">MYLMVVPYKNTHLILKKVLRGVKRHLQMFKFSKLVGMLGHVCQLEAMTWWIQLWCMFQGFFYRFRNMRLNCLGSEYTSHT</sequence>
<dbReference type="AlphaFoldDB" id="A0A699IDW4"/>
<evidence type="ECO:0000313" key="1">
    <source>
        <dbReference type="EMBL" id="GEZ44488.1"/>
    </source>
</evidence>
<dbReference type="EMBL" id="BKCJ010279739">
    <property type="protein sequence ID" value="GEZ44488.1"/>
    <property type="molecule type" value="Genomic_DNA"/>
</dbReference>
<name>A0A699IDW4_TANCI</name>
<accession>A0A699IDW4</accession>
<reference evidence="1" key="1">
    <citation type="journal article" date="2019" name="Sci. Rep.">
        <title>Draft genome of Tanacetum cinerariifolium, the natural source of mosquito coil.</title>
        <authorList>
            <person name="Yamashiro T."/>
            <person name="Shiraishi A."/>
            <person name="Satake H."/>
            <person name="Nakayama K."/>
        </authorList>
    </citation>
    <scope>NUCLEOTIDE SEQUENCE</scope>
</reference>
<organism evidence="1">
    <name type="scientific">Tanacetum cinerariifolium</name>
    <name type="common">Dalmatian daisy</name>
    <name type="synonym">Chrysanthemum cinerariifolium</name>
    <dbReference type="NCBI Taxonomy" id="118510"/>
    <lineage>
        <taxon>Eukaryota</taxon>
        <taxon>Viridiplantae</taxon>
        <taxon>Streptophyta</taxon>
        <taxon>Embryophyta</taxon>
        <taxon>Tracheophyta</taxon>
        <taxon>Spermatophyta</taxon>
        <taxon>Magnoliopsida</taxon>
        <taxon>eudicotyledons</taxon>
        <taxon>Gunneridae</taxon>
        <taxon>Pentapetalae</taxon>
        <taxon>asterids</taxon>
        <taxon>campanulids</taxon>
        <taxon>Asterales</taxon>
        <taxon>Asteraceae</taxon>
        <taxon>Asteroideae</taxon>
        <taxon>Anthemideae</taxon>
        <taxon>Anthemidinae</taxon>
        <taxon>Tanacetum</taxon>
    </lineage>
</organism>